<name>A0A498NHI0_LABRO</name>
<keyword evidence="3" id="KW-1185">Reference proteome</keyword>
<sequence length="112" mass="12249">MSSPSPELSCDQPIKNLTTRSSDKTETFEPRWERVNEESIKPSNVSMKSSRSLIDPPEFSGGTVTSDPRIRKWNRCSSKSSDPSGVSVKSAKSMDLPTVFREGPVTSATALV</sequence>
<accession>A0A498NHI0</accession>
<dbReference type="AlphaFoldDB" id="A0A498NHI0"/>
<protein>
    <submittedName>
        <fullName evidence="2">LRR and PYD domains-containing 3-like protein</fullName>
    </submittedName>
</protein>
<evidence type="ECO:0000256" key="1">
    <source>
        <dbReference type="SAM" id="MobiDB-lite"/>
    </source>
</evidence>
<feature type="region of interest" description="Disordered" evidence="1">
    <location>
        <begin position="1"/>
        <end position="91"/>
    </location>
</feature>
<evidence type="ECO:0000313" key="3">
    <source>
        <dbReference type="Proteomes" id="UP000290572"/>
    </source>
</evidence>
<reference evidence="2 3" key="1">
    <citation type="submission" date="2018-03" db="EMBL/GenBank/DDBJ databases">
        <title>Draft genome sequence of Rohu Carp (Labeo rohita).</title>
        <authorList>
            <person name="Das P."/>
            <person name="Kushwaha B."/>
            <person name="Joshi C.G."/>
            <person name="Kumar D."/>
            <person name="Nagpure N.S."/>
            <person name="Sahoo L."/>
            <person name="Das S.P."/>
            <person name="Bit A."/>
            <person name="Patnaik S."/>
            <person name="Meher P.K."/>
            <person name="Jayasankar P."/>
            <person name="Koringa P.G."/>
            <person name="Patel N.V."/>
            <person name="Hinsu A.T."/>
            <person name="Kumar R."/>
            <person name="Pandey M."/>
            <person name="Agarwal S."/>
            <person name="Srivastava S."/>
            <person name="Singh M."/>
            <person name="Iquebal M.A."/>
            <person name="Jaiswal S."/>
            <person name="Angadi U.B."/>
            <person name="Kumar N."/>
            <person name="Raza M."/>
            <person name="Shah T.M."/>
            <person name="Rai A."/>
            <person name="Jena J.K."/>
        </authorList>
    </citation>
    <scope>NUCLEOTIDE SEQUENCE [LARGE SCALE GENOMIC DNA]</scope>
    <source>
        <strain evidence="2">DASCIFA01</strain>
        <tissue evidence="2">Testis</tissue>
    </source>
</reference>
<feature type="compositionally biased region" description="Polar residues" evidence="1">
    <location>
        <begin position="41"/>
        <end position="52"/>
    </location>
</feature>
<evidence type="ECO:0000313" key="2">
    <source>
        <dbReference type="EMBL" id="RXN31310.1"/>
    </source>
</evidence>
<proteinExistence type="predicted"/>
<organism evidence="2 3">
    <name type="scientific">Labeo rohita</name>
    <name type="common">Indian major carp</name>
    <name type="synonym">Cyprinus rohita</name>
    <dbReference type="NCBI Taxonomy" id="84645"/>
    <lineage>
        <taxon>Eukaryota</taxon>
        <taxon>Metazoa</taxon>
        <taxon>Chordata</taxon>
        <taxon>Craniata</taxon>
        <taxon>Vertebrata</taxon>
        <taxon>Euteleostomi</taxon>
        <taxon>Actinopterygii</taxon>
        <taxon>Neopterygii</taxon>
        <taxon>Teleostei</taxon>
        <taxon>Ostariophysi</taxon>
        <taxon>Cypriniformes</taxon>
        <taxon>Cyprinidae</taxon>
        <taxon>Labeoninae</taxon>
        <taxon>Labeonini</taxon>
        <taxon>Labeo</taxon>
    </lineage>
</organism>
<gene>
    <name evidence="2" type="ORF">ROHU_017091</name>
</gene>
<dbReference type="EMBL" id="QBIY01011482">
    <property type="protein sequence ID" value="RXN31310.1"/>
    <property type="molecule type" value="Genomic_DNA"/>
</dbReference>
<dbReference type="Proteomes" id="UP000290572">
    <property type="component" value="Unassembled WGS sequence"/>
</dbReference>
<feature type="compositionally biased region" description="Basic and acidic residues" evidence="1">
    <location>
        <begin position="21"/>
        <end position="40"/>
    </location>
</feature>
<comment type="caution">
    <text evidence="2">The sequence shown here is derived from an EMBL/GenBank/DDBJ whole genome shotgun (WGS) entry which is preliminary data.</text>
</comment>
<feature type="compositionally biased region" description="Low complexity" evidence="1">
    <location>
        <begin position="77"/>
        <end position="90"/>
    </location>
</feature>